<dbReference type="eggNOG" id="ENOG5032SAI">
    <property type="taxonomic scope" value="Bacteria"/>
</dbReference>
<dbReference type="InterPro" id="IPR014910">
    <property type="entry name" value="YdhR"/>
</dbReference>
<protein>
    <submittedName>
        <fullName evidence="1">Monooxygenase</fullName>
    </submittedName>
</protein>
<dbReference type="PANTHER" id="PTHR39169">
    <property type="match status" value="1"/>
</dbReference>
<dbReference type="Proteomes" id="UP000029986">
    <property type="component" value="Chromosome"/>
</dbReference>
<dbReference type="SUPFAM" id="SSF54909">
    <property type="entry name" value="Dimeric alpha+beta barrel"/>
    <property type="match status" value="1"/>
</dbReference>
<accession>A0A097R1Q4</accession>
<dbReference type="InterPro" id="IPR011008">
    <property type="entry name" value="Dimeric_a/b-barrel"/>
</dbReference>
<name>A0A097R1Q4_HAFAL</name>
<dbReference type="Gene3D" id="3.30.70.100">
    <property type="match status" value="1"/>
</dbReference>
<keyword evidence="2" id="KW-1185">Reference proteome</keyword>
<keyword evidence="1" id="KW-0560">Oxidoreductase</keyword>
<gene>
    <name evidence="1" type="ORF">AT03_09855</name>
</gene>
<reference evidence="1 2" key="1">
    <citation type="journal article" date="2014" name="Gut Pathog.">
        <title>Gene clusters of Hafnia alvei strain FB1 important in survival and pathogenesis: a draft genome perspective.</title>
        <authorList>
            <person name="Tan J.Y."/>
            <person name="Yin W.F."/>
            <person name="Chan K.G."/>
        </authorList>
    </citation>
    <scope>NUCLEOTIDE SEQUENCE [LARGE SCALE GENOMIC DNA]</scope>
    <source>
        <strain evidence="1 2">FB1</strain>
    </source>
</reference>
<dbReference type="OrthoDB" id="1440627at2"/>
<organism evidence="1 2">
    <name type="scientific">Hafnia alvei FB1</name>
    <dbReference type="NCBI Taxonomy" id="1453496"/>
    <lineage>
        <taxon>Bacteria</taxon>
        <taxon>Pseudomonadati</taxon>
        <taxon>Pseudomonadota</taxon>
        <taxon>Gammaproteobacteria</taxon>
        <taxon>Enterobacterales</taxon>
        <taxon>Hafniaceae</taxon>
        <taxon>Hafnia</taxon>
    </lineage>
</organism>
<evidence type="ECO:0000313" key="1">
    <source>
        <dbReference type="EMBL" id="AIU72657.1"/>
    </source>
</evidence>
<proteinExistence type="predicted"/>
<dbReference type="GO" id="GO:0004497">
    <property type="term" value="F:monooxygenase activity"/>
    <property type="evidence" value="ECO:0007669"/>
    <property type="project" value="UniProtKB-KW"/>
</dbReference>
<dbReference type="PANTHER" id="PTHR39169:SF1">
    <property type="entry name" value="MONOOXYGENASE YDHR-RELATED"/>
    <property type="match status" value="1"/>
</dbReference>
<evidence type="ECO:0000313" key="2">
    <source>
        <dbReference type="Proteomes" id="UP000029986"/>
    </source>
</evidence>
<dbReference type="KEGG" id="hav:AT03_09855"/>
<dbReference type="NCBIfam" id="NF008333">
    <property type="entry name" value="PRK11118.1"/>
    <property type="match status" value="1"/>
</dbReference>
<dbReference type="RefSeq" id="WP_025801959.1">
    <property type="nucleotide sequence ID" value="NZ_CP009706.1"/>
</dbReference>
<dbReference type="EMBL" id="CP009706">
    <property type="protein sequence ID" value="AIU72657.1"/>
    <property type="molecule type" value="Genomic_DNA"/>
</dbReference>
<sequence length="105" mass="11539">MTVLLQIDFKMPGEMLGDRLAEMATPLAQSITQEPGFISKIWTENVDAGEAGGIYLFSDKTSAEQYAAMHIKRVAQMGATDIRSRIFDINVPLTHITRGNLKPAS</sequence>
<dbReference type="Pfam" id="PF08803">
    <property type="entry name" value="ydhR"/>
    <property type="match status" value="1"/>
</dbReference>
<keyword evidence="1" id="KW-0503">Monooxygenase</keyword>
<dbReference type="GeneID" id="78449851"/>
<dbReference type="PATRIC" id="fig|1453496.5.peg.1979"/>
<dbReference type="AlphaFoldDB" id="A0A097R1Q4"/>
<dbReference type="HOGENOM" id="CLU_179942_0_0_6"/>